<evidence type="ECO:0000256" key="6">
    <source>
        <dbReference type="ARBA" id="ARBA00023136"/>
    </source>
</evidence>
<evidence type="ECO:0000259" key="11">
    <source>
        <dbReference type="PROSITE" id="PS50885"/>
    </source>
</evidence>
<reference evidence="12 13" key="1">
    <citation type="submission" date="2023-06" db="EMBL/GenBank/DDBJ databases">
        <title>Draft genome sequence of Novosphingobium sp. strain IK01.</title>
        <authorList>
            <person name="Hatamoto M."/>
            <person name="Ikarashi T."/>
            <person name="Yamaguchi T."/>
        </authorList>
    </citation>
    <scope>NUCLEOTIDE SEQUENCE [LARGE SCALE GENOMIC DNA]</scope>
    <source>
        <strain evidence="12 13">IK01</strain>
    </source>
</reference>
<evidence type="ECO:0000313" key="13">
    <source>
        <dbReference type="Proteomes" id="UP001187221"/>
    </source>
</evidence>
<evidence type="ECO:0000256" key="4">
    <source>
        <dbReference type="ARBA" id="ARBA00022692"/>
    </source>
</evidence>
<dbReference type="SMART" id="SM00304">
    <property type="entry name" value="HAMP"/>
    <property type="match status" value="2"/>
</dbReference>
<dbReference type="InterPro" id="IPR051310">
    <property type="entry name" value="MCP_chemotaxis"/>
</dbReference>
<dbReference type="RefSeq" id="WP_317975222.1">
    <property type="nucleotide sequence ID" value="NZ_BTFW01000001.1"/>
</dbReference>
<name>A0ABQ6P8F5_9SPHN</name>
<dbReference type="PROSITE" id="PS50111">
    <property type="entry name" value="CHEMOTAXIS_TRANSDUC_2"/>
    <property type="match status" value="1"/>
</dbReference>
<gene>
    <name evidence="12" type="ORF">NUTIK01_23240</name>
</gene>
<dbReference type="Proteomes" id="UP001187221">
    <property type="component" value="Unassembled WGS sequence"/>
</dbReference>
<keyword evidence="5 9" id="KW-1133">Transmembrane helix</keyword>
<accession>A0ABQ6P8F5</accession>
<dbReference type="SMART" id="SM00283">
    <property type="entry name" value="MA"/>
    <property type="match status" value="1"/>
</dbReference>
<evidence type="ECO:0000259" key="10">
    <source>
        <dbReference type="PROSITE" id="PS50111"/>
    </source>
</evidence>
<comment type="subcellular location">
    <subcellularLocation>
        <location evidence="1">Cell membrane</location>
        <topology evidence="1">Multi-pass membrane protein</topology>
    </subcellularLocation>
</comment>
<comment type="similarity">
    <text evidence="7">Belongs to the methyl-accepting chemotaxis (MCP) protein family.</text>
</comment>
<evidence type="ECO:0000256" key="9">
    <source>
        <dbReference type="SAM" id="Phobius"/>
    </source>
</evidence>
<evidence type="ECO:0000256" key="3">
    <source>
        <dbReference type="ARBA" id="ARBA00022500"/>
    </source>
</evidence>
<organism evidence="12 13">
    <name type="scientific">Novosphingobium pituita</name>
    <dbReference type="NCBI Taxonomy" id="3056842"/>
    <lineage>
        <taxon>Bacteria</taxon>
        <taxon>Pseudomonadati</taxon>
        <taxon>Pseudomonadota</taxon>
        <taxon>Alphaproteobacteria</taxon>
        <taxon>Sphingomonadales</taxon>
        <taxon>Sphingomonadaceae</taxon>
        <taxon>Novosphingobium</taxon>
    </lineage>
</organism>
<comment type="caution">
    <text evidence="12">The sequence shown here is derived from an EMBL/GenBank/DDBJ whole genome shotgun (WGS) entry which is preliminary data.</text>
</comment>
<evidence type="ECO:0000256" key="1">
    <source>
        <dbReference type="ARBA" id="ARBA00004651"/>
    </source>
</evidence>
<dbReference type="InterPro" id="IPR004089">
    <property type="entry name" value="MCPsignal_dom"/>
</dbReference>
<dbReference type="PANTHER" id="PTHR43531">
    <property type="entry name" value="PROTEIN ICFG"/>
    <property type="match status" value="1"/>
</dbReference>
<evidence type="ECO:0000313" key="12">
    <source>
        <dbReference type="EMBL" id="GMM61547.1"/>
    </source>
</evidence>
<feature type="transmembrane region" description="Helical" evidence="9">
    <location>
        <begin position="6"/>
        <end position="26"/>
    </location>
</feature>
<keyword evidence="8" id="KW-0807">Transducer</keyword>
<keyword evidence="3" id="KW-0145">Chemotaxis</keyword>
<feature type="domain" description="Methyl-accepting transducer" evidence="10">
    <location>
        <begin position="313"/>
        <end position="542"/>
    </location>
</feature>
<dbReference type="Gene3D" id="1.10.8.500">
    <property type="entry name" value="HAMP domain in histidine kinase"/>
    <property type="match status" value="1"/>
</dbReference>
<dbReference type="SUPFAM" id="SSF58104">
    <property type="entry name" value="Methyl-accepting chemotaxis protein (MCP) signaling domain"/>
    <property type="match status" value="1"/>
</dbReference>
<dbReference type="Pfam" id="PF00672">
    <property type="entry name" value="HAMP"/>
    <property type="match status" value="1"/>
</dbReference>
<dbReference type="PROSITE" id="PS50885">
    <property type="entry name" value="HAMP"/>
    <property type="match status" value="1"/>
</dbReference>
<evidence type="ECO:0000256" key="5">
    <source>
        <dbReference type="ARBA" id="ARBA00022989"/>
    </source>
</evidence>
<protein>
    <submittedName>
        <fullName evidence="12">Methyl-accepting chemotaxis protein</fullName>
    </submittedName>
</protein>
<sequence>MNGLTILSGISLIFISCFSIWTLGMIMEKDIADSTKHTVETAYGILGHYQKLEQQGTLSHEAARHQALEAIRTLRFNTSDYFWVTDLDGRMAMHPLKPALEGTDVRSLTDSNGNRMFADMIAVVKARGAGFVEYHWDKPDGTRGAPKISYVRGFAPWNVLIGTGVYKDDIRDALLRQTGLLAVLAIAIIGGVLLVSRRIAASVATPIEDLTRRMAGLAGGDTQSPVPNLDRQDEIGGMSQALEVFRQAAIAQKTAEHDLHTAIDTVGQHLHALANGNLGARMHYIPPAYSVLLDHYNRAVEGLNTALGVVHSNTAAITEAATGIRDGSVDLAQRTEQEAAALERTARDLADVTREVRMAAQSAANAGSLVESTVTAVQESGIVMEQAVEAMKTIAQSSENIRQIIALIDGIAFQTNLLALNAGVEAARAGEAGRGFAVVADEVRALALRSARAAKDVETQIMTSVAQVQSGVGLVANVENRLGHISDQVEELGTLVISISESSQRQAASVDQINRAMQGLEQTTQHNTAMAEEATAACVSMARNASMLRSEVEKFDLGTTDSRFCAPVQQAA</sequence>
<evidence type="ECO:0000256" key="8">
    <source>
        <dbReference type="PROSITE-ProRule" id="PRU00284"/>
    </source>
</evidence>
<keyword evidence="4 9" id="KW-0812">Transmembrane</keyword>
<evidence type="ECO:0000256" key="2">
    <source>
        <dbReference type="ARBA" id="ARBA00022475"/>
    </source>
</evidence>
<dbReference type="Gene3D" id="3.30.450.20">
    <property type="entry name" value="PAS domain"/>
    <property type="match status" value="1"/>
</dbReference>
<keyword evidence="6 9" id="KW-0472">Membrane</keyword>
<feature type="domain" description="HAMP" evidence="11">
    <location>
        <begin position="201"/>
        <end position="254"/>
    </location>
</feature>
<feature type="transmembrane region" description="Helical" evidence="9">
    <location>
        <begin position="179"/>
        <end position="196"/>
    </location>
</feature>
<dbReference type="SMART" id="SM01049">
    <property type="entry name" value="Cache_2"/>
    <property type="match status" value="1"/>
</dbReference>
<dbReference type="Pfam" id="PF17200">
    <property type="entry name" value="sCache_2"/>
    <property type="match status" value="1"/>
</dbReference>
<proteinExistence type="inferred from homology"/>
<dbReference type="InterPro" id="IPR033480">
    <property type="entry name" value="sCache_2"/>
</dbReference>
<dbReference type="PANTHER" id="PTHR43531:SF11">
    <property type="entry name" value="METHYL-ACCEPTING CHEMOTAXIS PROTEIN 3"/>
    <property type="match status" value="1"/>
</dbReference>
<dbReference type="Gene3D" id="1.10.287.950">
    <property type="entry name" value="Methyl-accepting chemotaxis protein"/>
    <property type="match status" value="1"/>
</dbReference>
<dbReference type="InterPro" id="IPR003660">
    <property type="entry name" value="HAMP_dom"/>
</dbReference>
<dbReference type="Pfam" id="PF00015">
    <property type="entry name" value="MCPsignal"/>
    <property type="match status" value="1"/>
</dbReference>
<dbReference type="EMBL" id="BTFW01000001">
    <property type="protein sequence ID" value="GMM61547.1"/>
    <property type="molecule type" value="Genomic_DNA"/>
</dbReference>
<keyword evidence="2" id="KW-1003">Cell membrane</keyword>
<evidence type="ECO:0000256" key="7">
    <source>
        <dbReference type="ARBA" id="ARBA00029447"/>
    </source>
</evidence>
<keyword evidence="13" id="KW-1185">Reference proteome</keyword>